<keyword evidence="9" id="KW-1185">Reference proteome</keyword>
<comment type="caution">
    <text evidence="8">The sequence shown here is derived from an EMBL/GenBank/DDBJ whole genome shotgun (WGS) entry which is preliminary data.</text>
</comment>
<proteinExistence type="inferred from homology"/>
<feature type="domain" description="Glucose-methanol-choline oxidoreductase N-terminal" evidence="6">
    <location>
        <begin position="47"/>
        <end position="371"/>
    </location>
</feature>
<evidence type="ECO:0000256" key="3">
    <source>
        <dbReference type="ARBA" id="ARBA00022630"/>
    </source>
</evidence>
<dbReference type="PIRSF" id="PIRSF000137">
    <property type="entry name" value="Alcohol_oxidase"/>
    <property type="match status" value="1"/>
</dbReference>
<dbReference type="Pfam" id="PF00732">
    <property type="entry name" value="GMC_oxred_N"/>
    <property type="match status" value="1"/>
</dbReference>
<organism evidence="8 9">
    <name type="scientific">Mortierella alpina</name>
    <name type="common">Oleaginous fungus</name>
    <name type="synonym">Mortierella renispora</name>
    <dbReference type="NCBI Taxonomy" id="64518"/>
    <lineage>
        <taxon>Eukaryota</taxon>
        <taxon>Fungi</taxon>
        <taxon>Fungi incertae sedis</taxon>
        <taxon>Mucoromycota</taxon>
        <taxon>Mortierellomycotina</taxon>
        <taxon>Mortierellomycetes</taxon>
        <taxon>Mortierellales</taxon>
        <taxon>Mortierellaceae</taxon>
        <taxon>Mortierella</taxon>
    </lineage>
</organism>
<dbReference type="InterPro" id="IPR012132">
    <property type="entry name" value="GMC_OxRdtase"/>
</dbReference>
<keyword evidence="4 5" id="KW-0274">FAD</keyword>
<sequence>MSKDSLYSIATAAAGLGLAGLAYRYYDQSKNETGRDPWNVKKDPLEYDYIILGGGTAGCVLASRLAEDPAVSVLILEAGEDMDRSNWTQIPFGSTLLVGSKHDWQLKTVPQAHANGRVLVQTRGRMLGGCTNINGMQYTRGPPSDFDEWDKTFGNPGWSFEEVLPYFKKSECFHDPGLARGHPRGPQTARVHDPDFDTFEPKSHGTEGPWMVSYHHLFASSRAFLKASMEEGIPYTQDPNGSSMLGVFRMQTSMHPNATRSSASNAFLGPKNVPGGGSRGRIRVVPMAHVERILVSTFGGDGVKRATGAEFRHGKRNDLQTVRARREVLLCAGVFQSPALLLASGIGYPIHEAVPLLHSLPGVGKNMTDHVGVALAFEAAADCETLYTAFAPSNLGRLMYQYYRHGTGPLTSQVIEAGCFVRLEDIAPEFVAREKANGTWQERASGPEAPHIELLFPPCYVKVGEYGSVPDKAKNYYSIIAVLLNPASKGTTRVKVTEGRLSKDQKEGRRPRLTIEPEIDCNFLAEEFDLRVMREAVRFARRIGRRMQQDPLLAGVECFPGEAAVPSDDDEALDRFIRQECNTYYHSVGTCS</sequence>
<reference evidence="8" key="1">
    <citation type="journal article" date="2020" name="Fungal Divers.">
        <title>Resolving the Mortierellaceae phylogeny through synthesis of multi-gene phylogenetics and phylogenomics.</title>
        <authorList>
            <person name="Vandepol N."/>
            <person name="Liber J."/>
            <person name="Desiro A."/>
            <person name="Na H."/>
            <person name="Kennedy M."/>
            <person name="Barry K."/>
            <person name="Grigoriev I.V."/>
            <person name="Miller A.N."/>
            <person name="O'Donnell K."/>
            <person name="Stajich J.E."/>
            <person name="Bonito G."/>
        </authorList>
    </citation>
    <scope>NUCLEOTIDE SEQUENCE</scope>
    <source>
        <strain evidence="8">CK1249</strain>
    </source>
</reference>
<evidence type="ECO:0000256" key="5">
    <source>
        <dbReference type="PIRSR" id="PIRSR000137-2"/>
    </source>
</evidence>
<feature type="binding site" evidence="5">
    <location>
        <position position="584"/>
    </location>
    <ligand>
        <name>substrate</name>
    </ligand>
</feature>
<dbReference type="PANTHER" id="PTHR11552">
    <property type="entry name" value="GLUCOSE-METHANOL-CHOLINE GMC OXIDOREDUCTASE"/>
    <property type="match status" value="1"/>
</dbReference>
<comment type="similarity">
    <text evidence="2">Belongs to the GMC oxidoreductase family.</text>
</comment>
<evidence type="ECO:0000256" key="4">
    <source>
        <dbReference type="ARBA" id="ARBA00022827"/>
    </source>
</evidence>
<dbReference type="InterPro" id="IPR000172">
    <property type="entry name" value="GMC_OxRdtase_N"/>
</dbReference>
<dbReference type="PANTHER" id="PTHR11552:SF147">
    <property type="entry name" value="CHOLINE DEHYDROGENASE, MITOCHONDRIAL"/>
    <property type="match status" value="1"/>
</dbReference>
<evidence type="ECO:0000313" key="9">
    <source>
        <dbReference type="Proteomes" id="UP000738359"/>
    </source>
</evidence>
<evidence type="ECO:0000256" key="1">
    <source>
        <dbReference type="ARBA" id="ARBA00001974"/>
    </source>
</evidence>
<dbReference type="SUPFAM" id="SSF51905">
    <property type="entry name" value="FAD/NAD(P)-binding domain"/>
    <property type="match status" value="1"/>
</dbReference>
<comment type="cofactor">
    <cofactor evidence="1 5">
        <name>FAD</name>
        <dbReference type="ChEBI" id="CHEBI:57692"/>
    </cofactor>
</comment>
<evidence type="ECO:0000259" key="6">
    <source>
        <dbReference type="Pfam" id="PF00732"/>
    </source>
</evidence>
<name>A0A9P6LVD4_MORAP</name>
<dbReference type="InterPro" id="IPR007867">
    <property type="entry name" value="GMC_OxRtase_C"/>
</dbReference>
<dbReference type="Proteomes" id="UP000738359">
    <property type="component" value="Unassembled WGS sequence"/>
</dbReference>
<feature type="binding site" evidence="5">
    <location>
        <position position="290"/>
    </location>
    <ligand>
        <name>FAD</name>
        <dbReference type="ChEBI" id="CHEBI:57692"/>
    </ligand>
</feature>
<feature type="domain" description="Glucose-methanol-choline oxidoreductase C-terminal" evidence="7">
    <location>
        <begin position="515"/>
        <end position="592"/>
    </location>
</feature>
<keyword evidence="3" id="KW-0285">Flavoprotein</keyword>
<dbReference type="Gene3D" id="3.30.560.10">
    <property type="entry name" value="Glucose Oxidase, domain 3"/>
    <property type="match status" value="1"/>
</dbReference>
<dbReference type="InterPro" id="IPR036188">
    <property type="entry name" value="FAD/NAD-bd_sf"/>
</dbReference>
<dbReference type="Gene3D" id="3.50.50.60">
    <property type="entry name" value="FAD/NAD(P)-binding domain"/>
    <property type="match status" value="1"/>
</dbReference>
<dbReference type="Pfam" id="PF05199">
    <property type="entry name" value="GMC_oxred_C"/>
    <property type="match status" value="1"/>
</dbReference>
<feature type="non-terminal residue" evidence="8">
    <location>
        <position position="592"/>
    </location>
</feature>
<dbReference type="GO" id="GO:0016614">
    <property type="term" value="F:oxidoreductase activity, acting on CH-OH group of donors"/>
    <property type="evidence" value="ECO:0007669"/>
    <property type="project" value="InterPro"/>
</dbReference>
<dbReference type="AlphaFoldDB" id="A0A9P6LVD4"/>
<evidence type="ECO:0008006" key="10">
    <source>
        <dbReference type="Google" id="ProtNLM"/>
    </source>
</evidence>
<accession>A0A9P6LVD4</accession>
<evidence type="ECO:0000313" key="8">
    <source>
        <dbReference type="EMBL" id="KAF9945161.1"/>
    </source>
</evidence>
<dbReference type="SUPFAM" id="SSF54373">
    <property type="entry name" value="FAD-linked reductases, C-terminal domain"/>
    <property type="match status" value="1"/>
</dbReference>
<dbReference type="OrthoDB" id="269227at2759"/>
<evidence type="ECO:0000256" key="2">
    <source>
        <dbReference type="ARBA" id="ARBA00010790"/>
    </source>
</evidence>
<evidence type="ECO:0000259" key="7">
    <source>
        <dbReference type="Pfam" id="PF05199"/>
    </source>
</evidence>
<dbReference type="GO" id="GO:0050660">
    <property type="term" value="F:flavin adenine dinucleotide binding"/>
    <property type="evidence" value="ECO:0007669"/>
    <property type="project" value="InterPro"/>
</dbReference>
<dbReference type="EMBL" id="JAAAHY010002171">
    <property type="protein sequence ID" value="KAF9945161.1"/>
    <property type="molecule type" value="Genomic_DNA"/>
</dbReference>
<protein>
    <recommendedName>
        <fullName evidence="10">Glucose-methanol-choline oxidoreductase N-terminal domain-containing protein</fullName>
    </recommendedName>
</protein>
<gene>
    <name evidence="8" type="ORF">BGZ70_004009</name>
</gene>